<dbReference type="AlphaFoldDB" id="A0A9W9I7A1"/>
<keyword evidence="1" id="KW-0732">Signal</keyword>
<reference evidence="2" key="1">
    <citation type="submission" date="2022-11" db="EMBL/GenBank/DDBJ databases">
        <authorList>
            <person name="Petersen C."/>
        </authorList>
    </citation>
    <scope>NUCLEOTIDE SEQUENCE</scope>
    <source>
        <strain evidence="2">IBT 21917</strain>
    </source>
</reference>
<feature type="chain" id="PRO_5040998975" evidence="1">
    <location>
        <begin position="21"/>
        <end position="263"/>
    </location>
</feature>
<dbReference type="OrthoDB" id="4287337at2759"/>
<comment type="caution">
    <text evidence="2">The sequence shown here is derived from an EMBL/GenBank/DDBJ whole genome shotgun (WGS) entry which is preliminary data.</text>
</comment>
<proteinExistence type="predicted"/>
<feature type="signal peptide" evidence="1">
    <location>
        <begin position="1"/>
        <end position="20"/>
    </location>
</feature>
<evidence type="ECO:0000256" key="1">
    <source>
        <dbReference type="SAM" id="SignalP"/>
    </source>
</evidence>
<accession>A0A9W9I7A1</accession>
<protein>
    <submittedName>
        <fullName evidence="2">Uncharacterized protein</fullName>
    </submittedName>
</protein>
<gene>
    <name evidence="2" type="ORF">N7492_004252</name>
</gene>
<dbReference type="EMBL" id="JAPQKO010000003">
    <property type="protein sequence ID" value="KAJ5171659.1"/>
    <property type="molecule type" value="Genomic_DNA"/>
</dbReference>
<dbReference type="Proteomes" id="UP001146351">
    <property type="component" value="Unassembled WGS sequence"/>
</dbReference>
<organism evidence="2 3">
    <name type="scientific">Penicillium capsulatum</name>
    <dbReference type="NCBI Taxonomy" id="69766"/>
    <lineage>
        <taxon>Eukaryota</taxon>
        <taxon>Fungi</taxon>
        <taxon>Dikarya</taxon>
        <taxon>Ascomycota</taxon>
        <taxon>Pezizomycotina</taxon>
        <taxon>Eurotiomycetes</taxon>
        <taxon>Eurotiomycetidae</taxon>
        <taxon>Eurotiales</taxon>
        <taxon>Aspergillaceae</taxon>
        <taxon>Penicillium</taxon>
    </lineage>
</organism>
<keyword evidence="3" id="KW-1185">Reference proteome</keyword>
<name>A0A9W9I7A1_9EURO</name>
<evidence type="ECO:0000313" key="3">
    <source>
        <dbReference type="Proteomes" id="UP001146351"/>
    </source>
</evidence>
<evidence type="ECO:0000313" key="2">
    <source>
        <dbReference type="EMBL" id="KAJ5171659.1"/>
    </source>
</evidence>
<reference evidence="2" key="2">
    <citation type="journal article" date="2023" name="IMA Fungus">
        <title>Comparative genomic study of the Penicillium genus elucidates a diverse pangenome and 15 lateral gene transfer events.</title>
        <authorList>
            <person name="Petersen C."/>
            <person name="Sorensen T."/>
            <person name="Nielsen M.R."/>
            <person name="Sondergaard T.E."/>
            <person name="Sorensen J.L."/>
            <person name="Fitzpatrick D.A."/>
            <person name="Frisvad J.C."/>
            <person name="Nielsen K.L."/>
        </authorList>
    </citation>
    <scope>NUCLEOTIDE SEQUENCE</scope>
    <source>
        <strain evidence="2">IBT 21917</strain>
    </source>
</reference>
<sequence>MIFKSSVLLAICASPLLTYALPTAIISELESANLNVTEFENTLARRSDDACPDATGKKSKWANGDNDGHGHYTGSCGNNGSGGKGECWSDVYAVRAQVQWAPWQTVGADLDCQSSSECEIEHLESVEKCTSWSTSTGFSAGITGEMVSIGAEVTHENGGSRCTSSADTYHCKWDDKKCHKVVATYQYVRVWGYVRRTCKKPIDNGGSQKKRPDGFYTRGWTDWDAKFPVGGNVGWQYSCKYGCDQDAGKDNKGLPDFGLVKKI</sequence>